<organism evidence="2 3">
    <name type="scientific">Xylaria flabelliformis</name>
    <dbReference type="NCBI Taxonomy" id="2512241"/>
    <lineage>
        <taxon>Eukaryota</taxon>
        <taxon>Fungi</taxon>
        <taxon>Dikarya</taxon>
        <taxon>Ascomycota</taxon>
        <taxon>Pezizomycotina</taxon>
        <taxon>Sordariomycetes</taxon>
        <taxon>Xylariomycetidae</taxon>
        <taxon>Xylariales</taxon>
        <taxon>Xylariaceae</taxon>
        <taxon>Xylaria</taxon>
    </lineage>
</organism>
<proteinExistence type="predicted"/>
<dbReference type="Proteomes" id="UP000319160">
    <property type="component" value="Unassembled WGS sequence"/>
</dbReference>
<feature type="compositionally biased region" description="Low complexity" evidence="1">
    <location>
        <begin position="1141"/>
        <end position="1168"/>
    </location>
</feature>
<feature type="region of interest" description="Disordered" evidence="1">
    <location>
        <begin position="1328"/>
        <end position="1451"/>
    </location>
</feature>
<accession>A0A553HUD2</accession>
<feature type="compositionally biased region" description="Acidic residues" evidence="1">
    <location>
        <begin position="933"/>
        <end position="943"/>
    </location>
</feature>
<protein>
    <submittedName>
        <fullName evidence="2">Uncharacterized protein</fullName>
    </submittedName>
</protein>
<feature type="region of interest" description="Disordered" evidence="1">
    <location>
        <begin position="933"/>
        <end position="953"/>
    </location>
</feature>
<reference evidence="3" key="1">
    <citation type="submission" date="2019-06" db="EMBL/GenBank/DDBJ databases">
        <title>Draft genome sequence of the griseofulvin-producing fungus Xylaria cubensis strain G536.</title>
        <authorList>
            <person name="Mead M.E."/>
            <person name="Raja H.A."/>
            <person name="Steenwyk J.L."/>
            <person name="Knowles S.L."/>
            <person name="Oberlies N.H."/>
            <person name="Rokas A."/>
        </authorList>
    </citation>
    <scope>NUCLEOTIDE SEQUENCE [LARGE SCALE GENOMIC DNA]</scope>
    <source>
        <strain evidence="3">G536</strain>
    </source>
</reference>
<evidence type="ECO:0000313" key="2">
    <source>
        <dbReference type="EMBL" id="TRX91558.1"/>
    </source>
</evidence>
<gene>
    <name evidence="2" type="ORF">FHL15_007563</name>
</gene>
<feature type="region of interest" description="Disordered" evidence="1">
    <location>
        <begin position="1034"/>
        <end position="1168"/>
    </location>
</feature>
<dbReference type="STRING" id="2512241.A0A553HUD2"/>
<feature type="compositionally biased region" description="Basic and acidic residues" evidence="1">
    <location>
        <begin position="1035"/>
        <end position="1061"/>
    </location>
</feature>
<feature type="region of interest" description="Disordered" evidence="1">
    <location>
        <begin position="966"/>
        <end position="1010"/>
    </location>
</feature>
<evidence type="ECO:0000313" key="3">
    <source>
        <dbReference type="Proteomes" id="UP000319160"/>
    </source>
</evidence>
<keyword evidence="3" id="KW-1185">Reference proteome</keyword>
<feature type="compositionally biased region" description="Basic and acidic residues" evidence="1">
    <location>
        <begin position="1071"/>
        <end position="1080"/>
    </location>
</feature>
<feature type="compositionally biased region" description="Low complexity" evidence="1">
    <location>
        <begin position="966"/>
        <end position="982"/>
    </location>
</feature>
<sequence>MAFGGDIEMDDVVADDELLPFTDSEGETYSSDEEEVGPVSKSLGFVSDEKVVESIPNKKKVVELVPDKKESVVAFAPSEDEKEQSKQSTIRPKLTFKQRLAPLVRHKDEKFQKIESYFFSLLRTPGVSIDDILQGTFDDHEITLITPQSGPPDLVDWQRRNAHRYYENLETRFKGATDTLAFKLTCLYFGFPVEPLRMGTLPFLLPPDPEPLDAKKAAFNADPLAFLNKYNTEEKFVYDESILSLRGGGGASKDENEKKKKHIRQKINKAIREVTPKGDEMDFDWISKPTSKMHKPPTSNSAAQLRIYGWQGAINTSLNYVDFVATVDKLTSNRKDRSICVEIWQVSPLKLVQTASGTLFHLVPNPPGGDQIWELVQKYFGQGEDQKHACFVRFADDGEATVFDRPGGYQPRRSERGVVRIEHTVKKDVAYMRVPQGIIPEHKPHQFSAEYTLAMQVLFPTGLPHAWVLYQHGFIGATYQYLDPPGGLWEQVIDSRHEWSSIPTISFTLDTIDPAVTPVIVPGAFTSRKLPELDRKDFKLTNSFTDSRGLGKVYKAVELSVKNVNLKKECSGFEVWCPAAEFKDVTQQPAHIPFSGNMANLKSLEGWQALLGSGVVPDGGFALVVRPVYKTYRLQKFTDDKKVVDLQLNNYDLAQFRSFVRNRLYAHFNYKKFSHVIVLRATNQESFQAELTIQRDTTEEQWQWIRRNIVEPELTVSVENLGNEWSIQENSWGPRYAVGSVQAKLATEPSKAGFEKSSSPIPDEFSDHESVNSLFKDSWEGNEAERMRLLRDRTFTSVNSIFTNPLKPVMPLHGPPLESIIKTGPSMPGVSIAMLTPTEVLRLQHEVHSLRFQLLDRTRECPYADCNRYFTFDDADGLDKHVREDHYVLRCFLCDKNKHLFPYYSTDQIKKHFVSEHVNDILTAYGAKGVVEGSDEDVSEEDSLVGSALSDTNTDVDMADPSFVASVTSSDTSSSDTDMSLSPIVISNKPAKKPEQAQPPTTRGMTEKQKLDEAVKKYKQARKDEDIWEQLAAHADMEEKKAMKDEKKKKKEEKETVKPSEEVQPPTAKIGWEKMAEDMLKQAQQTVIARETTAPAPTPIPVPETTPKKVLLASQAFGPSPAERRKKREEEKKKKEKETVKSPVPTTSTVKSPAAAQQQQKDVAKPAQVAVVDPKTEPNFSIYTAYNPNYNKSTVQEASQWIKDAVDRHIADGGTKHVSALEPEEAKWAALRKVNQTPGTWQENLAFIKKQLDEYVALGGKLPSDNWPASVTAIVDNKAAETTTTTAKEAEIVDTTTAVDSSEKKLAPAFEAILAGLAAQTIIKNTTEDKSSENQRQLYLRKRKRLTTNEGEGSDGSEEPYEYSERSAVSDPPADLAAQEPSPSKKQRSDSGNKKGKAPAVVITRTGRAVKPSRAAREAAATGSEDSDTLGSEESSEFEFGMENIERKLRK</sequence>
<dbReference type="OrthoDB" id="4850289at2759"/>
<dbReference type="EMBL" id="VFLP01000044">
    <property type="protein sequence ID" value="TRX91558.1"/>
    <property type="molecule type" value="Genomic_DNA"/>
</dbReference>
<evidence type="ECO:0000256" key="1">
    <source>
        <dbReference type="SAM" id="MobiDB-lite"/>
    </source>
</evidence>
<name>A0A553HUD2_9PEZI</name>
<feature type="compositionally biased region" description="Basic and acidic residues" evidence="1">
    <location>
        <begin position="1128"/>
        <end position="1140"/>
    </location>
</feature>
<feature type="compositionally biased region" description="Acidic residues" evidence="1">
    <location>
        <begin position="1352"/>
        <end position="1362"/>
    </location>
</feature>
<comment type="caution">
    <text evidence="2">The sequence shown here is derived from an EMBL/GenBank/DDBJ whole genome shotgun (WGS) entry which is preliminary data.</text>
</comment>